<organism evidence="1 2">
    <name type="scientific">Rhodococcoides yunnanense</name>
    <dbReference type="NCBI Taxonomy" id="278209"/>
    <lineage>
        <taxon>Bacteria</taxon>
        <taxon>Bacillati</taxon>
        <taxon>Actinomycetota</taxon>
        <taxon>Actinomycetes</taxon>
        <taxon>Mycobacteriales</taxon>
        <taxon>Nocardiaceae</taxon>
        <taxon>Rhodococcoides</taxon>
    </lineage>
</organism>
<dbReference type="EMBL" id="JAWLJX010000001">
    <property type="protein sequence ID" value="MDV6260968.1"/>
    <property type="molecule type" value="Genomic_DNA"/>
</dbReference>
<evidence type="ECO:0000313" key="1">
    <source>
        <dbReference type="EMBL" id="MDV6260968.1"/>
    </source>
</evidence>
<dbReference type="Proteomes" id="UP001185755">
    <property type="component" value="Unassembled WGS sequence"/>
</dbReference>
<gene>
    <name evidence="1" type="ORF">R3P96_06410</name>
</gene>
<evidence type="ECO:0000313" key="2">
    <source>
        <dbReference type="Proteomes" id="UP001185755"/>
    </source>
</evidence>
<comment type="caution">
    <text evidence="1">The sequence shown here is derived from an EMBL/GenBank/DDBJ whole genome shotgun (WGS) entry which is preliminary data.</text>
</comment>
<keyword evidence="2" id="KW-1185">Reference proteome</keyword>
<reference evidence="1 2" key="1">
    <citation type="submission" date="2023-10" db="EMBL/GenBank/DDBJ databases">
        <title>Development of a sustainable strategy for remediation of hydrocarbon-contaminated territories based on the waste exchange concept.</title>
        <authorList>
            <person name="Krivoruchko A."/>
        </authorList>
    </citation>
    <scope>NUCLEOTIDE SEQUENCE [LARGE SCALE GENOMIC DNA]</scope>
    <source>
        <strain evidence="1 2">IEGM 1323</strain>
    </source>
</reference>
<name>A0ABU4B9T9_9NOCA</name>
<dbReference type="RefSeq" id="WP_317563667.1">
    <property type="nucleotide sequence ID" value="NZ_JAWLJX010000001.1"/>
</dbReference>
<protein>
    <submittedName>
        <fullName evidence="1">Uncharacterized protein</fullName>
    </submittedName>
</protein>
<accession>A0ABU4B9T9</accession>
<sequence>MSNKVLTKVHLSTQLPHSGCVTAAYRLLRSQSGALENLVPVDLGLGLTHPGGRNSLVVVA</sequence>
<proteinExistence type="predicted"/>